<reference evidence="11" key="2">
    <citation type="submission" date="2020-09" db="EMBL/GenBank/DDBJ databases">
        <authorList>
            <person name="Sun Q."/>
            <person name="Ohkuma M."/>
        </authorList>
    </citation>
    <scope>NUCLEOTIDE SEQUENCE</scope>
    <source>
        <strain evidence="11">JCM 5069</strain>
    </source>
</reference>
<evidence type="ECO:0000256" key="8">
    <source>
        <dbReference type="SAM" id="Phobius"/>
    </source>
</evidence>
<dbReference type="GO" id="GO:0005886">
    <property type="term" value="C:plasma membrane"/>
    <property type="evidence" value="ECO:0007669"/>
    <property type="project" value="UniProtKB-SubCell"/>
</dbReference>
<comment type="caution">
    <text evidence="11">The sequence shown here is derived from an EMBL/GenBank/DDBJ whole genome shotgun (WGS) entry which is preliminary data.</text>
</comment>
<reference evidence="11" key="1">
    <citation type="journal article" date="2014" name="Int. J. Syst. Evol. Microbiol.">
        <title>Complete genome sequence of Corynebacterium casei LMG S-19264T (=DSM 44701T), isolated from a smear-ripened cheese.</title>
        <authorList>
            <consortium name="US DOE Joint Genome Institute (JGI-PGF)"/>
            <person name="Walter F."/>
            <person name="Albersmeier A."/>
            <person name="Kalinowski J."/>
            <person name="Ruckert C."/>
        </authorList>
    </citation>
    <scope>NUCLEOTIDE SEQUENCE</scope>
    <source>
        <strain evidence="11">JCM 5069</strain>
    </source>
</reference>
<comment type="similarity">
    <text evidence="6">Belongs to the ABC-4 integral membrane protein family.</text>
</comment>
<dbReference type="PANTHER" id="PTHR30572:SF4">
    <property type="entry name" value="ABC TRANSPORTER PERMEASE YTRF"/>
    <property type="match status" value="1"/>
</dbReference>
<keyword evidence="3 8" id="KW-0812">Transmembrane</keyword>
<feature type="transmembrane region" description="Helical" evidence="8">
    <location>
        <begin position="68"/>
        <end position="90"/>
    </location>
</feature>
<feature type="compositionally biased region" description="Basic residues" evidence="7">
    <location>
        <begin position="33"/>
        <end position="43"/>
    </location>
</feature>
<dbReference type="InterPro" id="IPR025857">
    <property type="entry name" value="MacB_PCD"/>
</dbReference>
<dbReference type="Pfam" id="PF02687">
    <property type="entry name" value="FtsX"/>
    <property type="match status" value="1"/>
</dbReference>
<evidence type="ECO:0000256" key="6">
    <source>
        <dbReference type="ARBA" id="ARBA00038076"/>
    </source>
</evidence>
<dbReference type="AlphaFoldDB" id="A0A919GJC1"/>
<dbReference type="InterPro" id="IPR003838">
    <property type="entry name" value="ABC3_permease_C"/>
</dbReference>
<protein>
    <submittedName>
        <fullName evidence="11">ABC transporter permease</fullName>
    </submittedName>
</protein>
<keyword evidence="2" id="KW-1003">Cell membrane</keyword>
<evidence type="ECO:0000256" key="2">
    <source>
        <dbReference type="ARBA" id="ARBA00022475"/>
    </source>
</evidence>
<dbReference type="Proteomes" id="UP000603708">
    <property type="component" value="Unassembled WGS sequence"/>
</dbReference>
<feature type="domain" description="ABC3 transporter permease C-terminal" evidence="9">
    <location>
        <begin position="320"/>
        <end position="432"/>
    </location>
</feature>
<feature type="compositionally biased region" description="Low complexity" evidence="7">
    <location>
        <begin position="9"/>
        <end position="23"/>
    </location>
</feature>
<organism evidence="11 12">
    <name type="scientific">Streptomyces sulfonofaciens</name>
    <dbReference type="NCBI Taxonomy" id="68272"/>
    <lineage>
        <taxon>Bacteria</taxon>
        <taxon>Bacillati</taxon>
        <taxon>Actinomycetota</taxon>
        <taxon>Actinomycetes</taxon>
        <taxon>Kitasatosporales</taxon>
        <taxon>Streptomycetaceae</taxon>
        <taxon>Streptomyces</taxon>
    </lineage>
</organism>
<dbReference type="Pfam" id="PF12704">
    <property type="entry name" value="MacB_PCD"/>
    <property type="match status" value="1"/>
</dbReference>
<feature type="region of interest" description="Disordered" evidence="7">
    <location>
        <begin position="1"/>
        <end position="43"/>
    </location>
</feature>
<dbReference type="EMBL" id="BNCD01000017">
    <property type="protein sequence ID" value="GHH85083.1"/>
    <property type="molecule type" value="Genomic_DNA"/>
</dbReference>
<gene>
    <name evidence="11" type="ORF">GCM10018793_51680</name>
</gene>
<evidence type="ECO:0000259" key="9">
    <source>
        <dbReference type="Pfam" id="PF02687"/>
    </source>
</evidence>
<feature type="domain" description="MacB-like periplasmic core" evidence="10">
    <location>
        <begin position="69"/>
        <end position="280"/>
    </location>
</feature>
<dbReference type="InterPro" id="IPR050250">
    <property type="entry name" value="Macrolide_Exporter_MacB"/>
</dbReference>
<sequence length="439" mass="46050">MSRHDGRASRAAPRGAAPAAGPGPERGHERGRGPRSRRSAARLRPVRLTPFDVLRLGMLGIRTRRMRAALSALGISIGIATLVLVTAIPASSRQDLNERLSALGTNMLRAEPLPNQQPPVLLPPGAARMAARIGPVIRTSAVANTHALVRRSDRTDPDDGLGLSVLAGQDDLLPAVGARIRSGRFLDRATDRLPTVVLGHQAAARLGIPRLVRGQEPPQVTIQKRWFTVIGILDPVPLAPDLDRSVLVGWVAAERNLGFDGHPTVVYVRAREEAVEDVAAVLPATVYPKLPGLVQVSRPSDALAAKRATESTFSALFLGLAGVALLVGGIGVANTMYISVLERRREIGLRRALGANRGQIRGQFLTESVVLSLLGGTAGTVLGVSATVAYAAYQGWPPVVPPLAVLAGTAGTVVIGVAAGVYPAVRAARLTPTEALATV</sequence>
<feature type="transmembrane region" description="Helical" evidence="8">
    <location>
        <begin position="316"/>
        <end position="341"/>
    </location>
</feature>
<dbReference type="GO" id="GO:0022857">
    <property type="term" value="F:transmembrane transporter activity"/>
    <property type="evidence" value="ECO:0007669"/>
    <property type="project" value="TreeGrafter"/>
</dbReference>
<keyword evidence="12" id="KW-1185">Reference proteome</keyword>
<evidence type="ECO:0000256" key="5">
    <source>
        <dbReference type="ARBA" id="ARBA00023136"/>
    </source>
</evidence>
<name>A0A919GJC1_9ACTN</name>
<keyword evidence="4 8" id="KW-1133">Transmembrane helix</keyword>
<dbReference type="PANTHER" id="PTHR30572">
    <property type="entry name" value="MEMBRANE COMPONENT OF TRANSPORTER-RELATED"/>
    <property type="match status" value="1"/>
</dbReference>
<evidence type="ECO:0000256" key="1">
    <source>
        <dbReference type="ARBA" id="ARBA00004651"/>
    </source>
</evidence>
<feature type="transmembrane region" description="Helical" evidence="8">
    <location>
        <begin position="369"/>
        <end position="393"/>
    </location>
</feature>
<feature type="transmembrane region" description="Helical" evidence="8">
    <location>
        <begin position="399"/>
        <end position="422"/>
    </location>
</feature>
<keyword evidence="5 8" id="KW-0472">Membrane</keyword>
<evidence type="ECO:0000256" key="7">
    <source>
        <dbReference type="SAM" id="MobiDB-lite"/>
    </source>
</evidence>
<evidence type="ECO:0000313" key="11">
    <source>
        <dbReference type="EMBL" id="GHH85083.1"/>
    </source>
</evidence>
<accession>A0A919GJC1</accession>
<evidence type="ECO:0000256" key="3">
    <source>
        <dbReference type="ARBA" id="ARBA00022692"/>
    </source>
</evidence>
<evidence type="ECO:0000313" key="12">
    <source>
        <dbReference type="Proteomes" id="UP000603708"/>
    </source>
</evidence>
<comment type="subcellular location">
    <subcellularLocation>
        <location evidence="1">Cell membrane</location>
        <topology evidence="1">Multi-pass membrane protein</topology>
    </subcellularLocation>
</comment>
<evidence type="ECO:0000259" key="10">
    <source>
        <dbReference type="Pfam" id="PF12704"/>
    </source>
</evidence>
<dbReference type="RefSeq" id="WP_189935992.1">
    <property type="nucleotide sequence ID" value="NZ_BNCD01000017.1"/>
</dbReference>
<proteinExistence type="inferred from homology"/>
<evidence type="ECO:0000256" key="4">
    <source>
        <dbReference type="ARBA" id="ARBA00022989"/>
    </source>
</evidence>